<evidence type="ECO:0000256" key="8">
    <source>
        <dbReference type="SAM" id="MobiDB-lite"/>
    </source>
</evidence>
<dbReference type="EC" id="2.7.13.3" evidence="2"/>
<dbReference type="SUPFAM" id="SSF55874">
    <property type="entry name" value="ATPase domain of HSP90 chaperone/DNA topoisomerase II/histidine kinase"/>
    <property type="match status" value="1"/>
</dbReference>
<evidence type="ECO:0000256" key="7">
    <source>
        <dbReference type="SAM" id="Coils"/>
    </source>
</evidence>
<dbReference type="PROSITE" id="PS50109">
    <property type="entry name" value="HIS_KIN"/>
    <property type="match status" value="1"/>
</dbReference>
<evidence type="ECO:0000259" key="10">
    <source>
        <dbReference type="PROSITE" id="PS50109"/>
    </source>
</evidence>
<keyword evidence="12" id="KW-1185">Reference proteome</keyword>
<feature type="region of interest" description="Disordered" evidence="8">
    <location>
        <begin position="596"/>
        <end position="618"/>
    </location>
</feature>
<evidence type="ECO:0000256" key="3">
    <source>
        <dbReference type="ARBA" id="ARBA00022553"/>
    </source>
</evidence>
<evidence type="ECO:0000256" key="2">
    <source>
        <dbReference type="ARBA" id="ARBA00012438"/>
    </source>
</evidence>
<evidence type="ECO:0000256" key="9">
    <source>
        <dbReference type="SAM" id="Phobius"/>
    </source>
</evidence>
<accession>A0A432W303</accession>
<dbReference type="InterPro" id="IPR050980">
    <property type="entry name" value="2C_sensor_his_kinase"/>
</dbReference>
<comment type="catalytic activity">
    <reaction evidence="1">
        <text>ATP + protein L-histidine = ADP + protein N-phospho-L-histidine.</text>
        <dbReference type="EC" id="2.7.13.3"/>
    </reaction>
</comment>
<name>A0A432W303_9GAMM</name>
<evidence type="ECO:0000256" key="5">
    <source>
        <dbReference type="ARBA" id="ARBA00022777"/>
    </source>
</evidence>
<keyword evidence="7" id="KW-0175">Coiled coil</keyword>
<keyword evidence="9" id="KW-1133">Transmembrane helix</keyword>
<sequence>MPENTQKWSLSSRLNIIIAGIVALAMLLFSAVAILLVSDSERRGLANRAEALAQQLALQASNLATPPSAAIAHNLANNSPDSSAQNNSPSSNLMSNALTREQMELLFRGLAAHDFLEHVHLYTLSSPAAEPQLLNTYTATGRSALNSQSARIKTLPNFQFTADYLEIVQPIFKSQDWNNQWQSDSDLAGYIYLRASLAQVQSAHRRQVFTSVVAFIAVMLSVSLSVKFFARTMASSLERLSRTIAKASQDQSFNLDEDRDFPEEFTDVRLQVKRVLEKYRHEKRYAEHSAAQAQKANDELEAEVTARTERLSALNNKLTVALETLHSHQQQQFERDKLASFSDLINRIAHELATPIDASMAATRLVQEQQETVQKSLSTKALTEMKLSEYLVKEQASLRAIMANLSKCADLIRHYQEIVVLNRNDKPRTITLYAFIQRMEHAVHTGRKLPEHVQLVFRNITDTANKTGSGITRVLQSHTGNSKDTLKLRVLTLEQVLLEIIDHAIAHGAYKDASGTYQPLLIEVAFELKNNMLLVQVADNGAGIEPALRTKIFQPFVLSAPEQNNAGLALYQVFNWVTQLLNGDIECQSLPLTSTEDNDNHNAEHGTQFTIKIPTSNN</sequence>
<dbReference type="InterPro" id="IPR004358">
    <property type="entry name" value="Sig_transdc_His_kin-like_C"/>
</dbReference>
<keyword evidence="6" id="KW-0902">Two-component regulatory system</keyword>
<evidence type="ECO:0000313" key="12">
    <source>
        <dbReference type="Proteomes" id="UP000288395"/>
    </source>
</evidence>
<keyword evidence="9" id="KW-0812">Transmembrane</keyword>
<comment type="caution">
    <text evidence="11">The sequence shown here is derived from an EMBL/GenBank/DDBJ whole genome shotgun (WGS) entry which is preliminary data.</text>
</comment>
<dbReference type="InterPro" id="IPR003594">
    <property type="entry name" value="HATPase_dom"/>
</dbReference>
<dbReference type="Gene3D" id="3.30.565.10">
    <property type="entry name" value="Histidine kinase-like ATPase, C-terminal domain"/>
    <property type="match status" value="1"/>
</dbReference>
<feature type="compositionally biased region" description="Polar residues" evidence="8">
    <location>
        <begin position="75"/>
        <end position="93"/>
    </location>
</feature>
<dbReference type="RefSeq" id="WP_126765371.1">
    <property type="nucleotide sequence ID" value="NZ_PIPJ01000001.1"/>
</dbReference>
<dbReference type="SMART" id="SM00387">
    <property type="entry name" value="HATPase_c"/>
    <property type="match status" value="1"/>
</dbReference>
<feature type="compositionally biased region" description="Polar residues" evidence="8">
    <location>
        <begin position="605"/>
        <end position="618"/>
    </location>
</feature>
<dbReference type="PRINTS" id="PR00344">
    <property type="entry name" value="BCTRLSENSOR"/>
</dbReference>
<dbReference type="PANTHER" id="PTHR44936:SF9">
    <property type="entry name" value="SENSOR PROTEIN CREC"/>
    <property type="match status" value="1"/>
</dbReference>
<keyword evidence="5" id="KW-0418">Kinase</keyword>
<dbReference type="GO" id="GO:0000160">
    <property type="term" value="P:phosphorelay signal transduction system"/>
    <property type="evidence" value="ECO:0007669"/>
    <property type="project" value="UniProtKB-KW"/>
</dbReference>
<dbReference type="AlphaFoldDB" id="A0A432W303"/>
<evidence type="ECO:0000256" key="1">
    <source>
        <dbReference type="ARBA" id="ARBA00000085"/>
    </source>
</evidence>
<organism evidence="11 12">
    <name type="scientific">Aliidiomarina iranensis</name>
    <dbReference type="NCBI Taxonomy" id="1434071"/>
    <lineage>
        <taxon>Bacteria</taxon>
        <taxon>Pseudomonadati</taxon>
        <taxon>Pseudomonadota</taxon>
        <taxon>Gammaproteobacteria</taxon>
        <taxon>Alteromonadales</taxon>
        <taxon>Idiomarinaceae</taxon>
        <taxon>Aliidiomarina</taxon>
    </lineage>
</organism>
<dbReference type="GO" id="GO:0004673">
    <property type="term" value="F:protein histidine kinase activity"/>
    <property type="evidence" value="ECO:0007669"/>
    <property type="project" value="UniProtKB-EC"/>
</dbReference>
<gene>
    <name evidence="11" type="ORF">CWE08_02820</name>
</gene>
<dbReference type="Pfam" id="PF02518">
    <property type="entry name" value="HATPase_c"/>
    <property type="match status" value="1"/>
</dbReference>
<proteinExistence type="predicted"/>
<dbReference type="Gene3D" id="1.10.287.130">
    <property type="match status" value="1"/>
</dbReference>
<dbReference type="InterPro" id="IPR005467">
    <property type="entry name" value="His_kinase_dom"/>
</dbReference>
<dbReference type="PANTHER" id="PTHR44936">
    <property type="entry name" value="SENSOR PROTEIN CREC"/>
    <property type="match status" value="1"/>
</dbReference>
<keyword evidence="3" id="KW-0597">Phosphoprotein</keyword>
<evidence type="ECO:0000256" key="6">
    <source>
        <dbReference type="ARBA" id="ARBA00023012"/>
    </source>
</evidence>
<feature type="transmembrane region" description="Helical" evidence="9">
    <location>
        <begin position="16"/>
        <end position="38"/>
    </location>
</feature>
<protein>
    <recommendedName>
        <fullName evidence="2">histidine kinase</fullName>
        <ecNumber evidence="2">2.7.13.3</ecNumber>
    </recommendedName>
</protein>
<feature type="transmembrane region" description="Helical" evidence="9">
    <location>
        <begin position="208"/>
        <end position="230"/>
    </location>
</feature>
<dbReference type="InterPro" id="IPR036890">
    <property type="entry name" value="HATPase_C_sf"/>
</dbReference>
<feature type="region of interest" description="Disordered" evidence="8">
    <location>
        <begin position="74"/>
        <end position="93"/>
    </location>
</feature>
<evidence type="ECO:0000256" key="4">
    <source>
        <dbReference type="ARBA" id="ARBA00022679"/>
    </source>
</evidence>
<dbReference type="EMBL" id="PIPJ01000001">
    <property type="protein sequence ID" value="RUO23595.1"/>
    <property type="molecule type" value="Genomic_DNA"/>
</dbReference>
<evidence type="ECO:0000313" key="11">
    <source>
        <dbReference type="EMBL" id="RUO23595.1"/>
    </source>
</evidence>
<feature type="coiled-coil region" evidence="7">
    <location>
        <begin position="283"/>
        <end position="317"/>
    </location>
</feature>
<dbReference type="OrthoDB" id="2521613at2"/>
<dbReference type="Proteomes" id="UP000288395">
    <property type="component" value="Unassembled WGS sequence"/>
</dbReference>
<feature type="domain" description="Histidine kinase" evidence="10">
    <location>
        <begin position="347"/>
        <end position="617"/>
    </location>
</feature>
<keyword evidence="4" id="KW-0808">Transferase</keyword>
<keyword evidence="9" id="KW-0472">Membrane</keyword>
<reference evidence="12" key="1">
    <citation type="journal article" date="2018" name="Front. Microbiol.">
        <title>Genome-Based Analysis Reveals the Taxonomy and Diversity of the Family Idiomarinaceae.</title>
        <authorList>
            <person name="Liu Y."/>
            <person name="Lai Q."/>
            <person name="Shao Z."/>
        </authorList>
    </citation>
    <scope>NUCLEOTIDE SEQUENCE [LARGE SCALE GENOMIC DNA]</scope>
    <source>
        <strain evidence="12">GBPy7</strain>
    </source>
</reference>